<reference evidence="1" key="1">
    <citation type="submission" date="2013-12" db="EMBL/GenBank/DDBJ databases">
        <title>The Genome Sequence of Aphanomyces astaci APO3.</title>
        <authorList>
            <consortium name="The Broad Institute Genomics Platform"/>
            <person name="Russ C."/>
            <person name="Tyler B."/>
            <person name="van West P."/>
            <person name="Dieguez-Uribeondo J."/>
            <person name="Young S.K."/>
            <person name="Zeng Q."/>
            <person name="Gargeya S."/>
            <person name="Fitzgerald M."/>
            <person name="Abouelleil A."/>
            <person name="Alvarado L."/>
            <person name="Chapman S.B."/>
            <person name="Gainer-Dewar J."/>
            <person name="Goldberg J."/>
            <person name="Griggs A."/>
            <person name="Gujja S."/>
            <person name="Hansen M."/>
            <person name="Howarth C."/>
            <person name="Imamovic A."/>
            <person name="Ireland A."/>
            <person name="Larimer J."/>
            <person name="McCowan C."/>
            <person name="Murphy C."/>
            <person name="Pearson M."/>
            <person name="Poon T.W."/>
            <person name="Priest M."/>
            <person name="Roberts A."/>
            <person name="Saif S."/>
            <person name="Shea T."/>
            <person name="Sykes S."/>
            <person name="Wortman J."/>
            <person name="Nusbaum C."/>
            <person name="Birren B."/>
        </authorList>
    </citation>
    <scope>NUCLEOTIDE SEQUENCE [LARGE SCALE GENOMIC DNA]</scope>
    <source>
        <strain evidence="1">APO3</strain>
    </source>
</reference>
<dbReference type="AlphaFoldDB" id="W4FLP1"/>
<evidence type="ECO:0000313" key="1">
    <source>
        <dbReference type="EMBL" id="ETV68447.1"/>
    </source>
</evidence>
<proteinExistence type="predicted"/>
<dbReference type="GeneID" id="20817606"/>
<sequence>MTGVEFAGRLLCSTTDAGVGSMLWPRSKTSFCYWNDHSLPRRRPSHRHLTWEKPARQSSNMSKAAGIPPHDIAAYCGEAHQIFERELSLGIALPPYVRGNVNVVAVEDKTTVRPCVNM</sequence>
<protein>
    <submittedName>
        <fullName evidence="1">Uncharacterized protein</fullName>
    </submittedName>
</protein>
<gene>
    <name evidence="1" type="ORF">H257_15610</name>
</gene>
<accession>W4FLP1</accession>
<dbReference type="VEuPathDB" id="FungiDB:H257_15610"/>
<dbReference type="EMBL" id="KI913185">
    <property type="protein sequence ID" value="ETV68447.1"/>
    <property type="molecule type" value="Genomic_DNA"/>
</dbReference>
<dbReference type="RefSeq" id="XP_009842073.1">
    <property type="nucleotide sequence ID" value="XM_009843771.1"/>
</dbReference>
<name>W4FLP1_APHAT</name>
<organism evidence="1">
    <name type="scientific">Aphanomyces astaci</name>
    <name type="common">Crayfish plague agent</name>
    <dbReference type="NCBI Taxonomy" id="112090"/>
    <lineage>
        <taxon>Eukaryota</taxon>
        <taxon>Sar</taxon>
        <taxon>Stramenopiles</taxon>
        <taxon>Oomycota</taxon>
        <taxon>Saprolegniomycetes</taxon>
        <taxon>Saprolegniales</taxon>
        <taxon>Verrucalvaceae</taxon>
        <taxon>Aphanomyces</taxon>
    </lineage>
</organism>